<organism evidence="2 3">
    <name type="scientific">Alectoria fallacina</name>
    <dbReference type="NCBI Taxonomy" id="1903189"/>
    <lineage>
        <taxon>Eukaryota</taxon>
        <taxon>Fungi</taxon>
        <taxon>Dikarya</taxon>
        <taxon>Ascomycota</taxon>
        <taxon>Pezizomycotina</taxon>
        <taxon>Lecanoromycetes</taxon>
        <taxon>OSLEUM clade</taxon>
        <taxon>Lecanoromycetidae</taxon>
        <taxon>Lecanorales</taxon>
        <taxon>Lecanorineae</taxon>
        <taxon>Parmeliaceae</taxon>
        <taxon>Alectoria</taxon>
    </lineage>
</organism>
<evidence type="ECO:0000313" key="3">
    <source>
        <dbReference type="Proteomes" id="UP000664203"/>
    </source>
</evidence>
<proteinExistence type="predicted"/>
<reference evidence="2" key="1">
    <citation type="submission" date="2021-03" db="EMBL/GenBank/DDBJ databases">
        <authorList>
            <person name="Tagirdzhanova G."/>
        </authorList>
    </citation>
    <scope>NUCLEOTIDE SEQUENCE</scope>
</reference>
<keyword evidence="3" id="KW-1185">Reference proteome</keyword>
<feature type="region of interest" description="Disordered" evidence="1">
    <location>
        <begin position="1"/>
        <end position="112"/>
    </location>
</feature>
<evidence type="ECO:0000256" key="1">
    <source>
        <dbReference type="SAM" id="MobiDB-lite"/>
    </source>
</evidence>
<dbReference type="Proteomes" id="UP000664203">
    <property type="component" value="Unassembled WGS sequence"/>
</dbReference>
<feature type="compositionally biased region" description="Acidic residues" evidence="1">
    <location>
        <begin position="92"/>
        <end position="111"/>
    </location>
</feature>
<accession>A0A8H3JAD5</accession>
<feature type="compositionally biased region" description="Low complexity" evidence="1">
    <location>
        <begin position="69"/>
        <end position="83"/>
    </location>
</feature>
<gene>
    <name evidence="2" type="ORF">ALECFALPRED_000596</name>
</gene>
<dbReference type="AlphaFoldDB" id="A0A8H3JAD5"/>
<dbReference type="OrthoDB" id="10571096at2759"/>
<protein>
    <submittedName>
        <fullName evidence="2">Uncharacterized protein</fullName>
    </submittedName>
</protein>
<feature type="compositionally biased region" description="Basic and acidic residues" evidence="1">
    <location>
        <begin position="332"/>
        <end position="357"/>
    </location>
</feature>
<feature type="region of interest" description="Disordered" evidence="1">
    <location>
        <begin position="332"/>
        <end position="428"/>
    </location>
</feature>
<evidence type="ECO:0000313" key="2">
    <source>
        <dbReference type="EMBL" id="CAF9943545.1"/>
    </source>
</evidence>
<name>A0A8H3JAD5_9LECA</name>
<sequence>MPLEIATTFSSHLKDPVPQPASQFDSSPLVLPRKRSPSELYYSSYGESQGTPTPKTRKTRNPYSRPGFSSDPSSPTFYTTPPSAQVPRESSMEESGDESGDESGESDDVYDQFDLGDFTKDEIKIYETMVGPGERLRHAAPPEMSIAQTREISYQTSLASHVRHAQGNAECSEPVRKLPEELYELVRAGISNAIEQAISEKIIERNEATVESLGRIFMDKISAPTPQISRFIRDDDFFVHSSVYPNWIQRQQPRDHRRLSASLDSAQRQYEKDVYDLARWLGHSMDEAEGWVLQAREFCSEKNYIKDETAKTKLLAKGNSGLRVEIDRMEAADKTKEEKSAKKDAKKARIADLKEQGKPQQQRKKGRKGKSELPIQSKVHPEEHYKHKKRIMDNDIQDDNSKKNKSKKGGPEHSPFFQRSIRSKAKDSCKKAEQQMVFQPLMI</sequence>
<comment type="caution">
    <text evidence="2">The sequence shown here is derived from an EMBL/GenBank/DDBJ whole genome shotgun (WGS) entry which is preliminary data.</text>
</comment>
<dbReference type="EMBL" id="CAJPDR010001096">
    <property type="protein sequence ID" value="CAF9943545.1"/>
    <property type="molecule type" value="Genomic_DNA"/>
</dbReference>